<keyword evidence="3" id="KW-0472">Membrane</keyword>
<dbReference type="Gene3D" id="2.40.30.170">
    <property type="match status" value="1"/>
</dbReference>
<protein>
    <submittedName>
        <fullName evidence="5">RND family efflux transporter MFP subunit</fullName>
    </submittedName>
</protein>
<dbReference type="AlphaFoldDB" id="A0A4R2N8J4"/>
<dbReference type="Gene3D" id="2.40.50.100">
    <property type="match status" value="1"/>
</dbReference>
<reference evidence="5 6" key="1">
    <citation type="submission" date="2019-03" db="EMBL/GenBank/DDBJ databases">
        <title>Genomic Encyclopedia of Type Strains, Phase IV (KMG-IV): sequencing the most valuable type-strain genomes for metagenomic binning, comparative biology and taxonomic classification.</title>
        <authorList>
            <person name="Goeker M."/>
        </authorList>
    </citation>
    <scope>NUCLEOTIDE SEQUENCE [LARGE SCALE GENOMIC DNA]</scope>
    <source>
        <strain evidence="5 6">DSM 1837</strain>
    </source>
</reference>
<name>A0A4R2N8J4_9BURK</name>
<evidence type="ECO:0000259" key="4">
    <source>
        <dbReference type="Pfam" id="PF25917"/>
    </source>
</evidence>
<feature type="coiled-coil region" evidence="2">
    <location>
        <begin position="106"/>
        <end position="140"/>
    </location>
</feature>
<dbReference type="RefSeq" id="WP_119013122.1">
    <property type="nucleotide sequence ID" value="NZ_QXNC01000013.1"/>
</dbReference>
<accession>A0A4R2N8J4</accession>
<evidence type="ECO:0000256" key="2">
    <source>
        <dbReference type="SAM" id="Coils"/>
    </source>
</evidence>
<dbReference type="NCBIfam" id="TIGR01730">
    <property type="entry name" value="RND_mfp"/>
    <property type="match status" value="1"/>
</dbReference>
<evidence type="ECO:0000313" key="5">
    <source>
        <dbReference type="EMBL" id="TCP17292.1"/>
    </source>
</evidence>
<keyword evidence="3" id="KW-0812">Transmembrane</keyword>
<dbReference type="OrthoDB" id="5502471at2"/>
<comment type="similarity">
    <text evidence="1">Belongs to the membrane fusion protein (MFP) (TC 8.A.1) family.</text>
</comment>
<feature type="domain" description="Multidrug resistance protein MdtA-like barrel-sandwich hybrid" evidence="4">
    <location>
        <begin position="80"/>
        <end position="211"/>
    </location>
</feature>
<dbReference type="Gene3D" id="2.40.420.20">
    <property type="match status" value="1"/>
</dbReference>
<dbReference type="Gene3D" id="1.10.287.470">
    <property type="entry name" value="Helix hairpin bin"/>
    <property type="match status" value="1"/>
</dbReference>
<dbReference type="SUPFAM" id="SSF111369">
    <property type="entry name" value="HlyD-like secretion proteins"/>
    <property type="match status" value="1"/>
</dbReference>
<keyword evidence="2" id="KW-0175">Coiled coil</keyword>
<evidence type="ECO:0000256" key="1">
    <source>
        <dbReference type="ARBA" id="ARBA00009477"/>
    </source>
</evidence>
<evidence type="ECO:0000256" key="3">
    <source>
        <dbReference type="SAM" id="Phobius"/>
    </source>
</evidence>
<dbReference type="Pfam" id="PF25917">
    <property type="entry name" value="BSH_RND"/>
    <property type="match status" value="1"/>
</dbReference>
<keyword evidence="3" id="KW-1133">Transmembrane helix</keyword>
<sequence length="389" mass="41159">MTQRKRWLPWVVAVVVVALLGATLWRTLQARQSQQKALETAATHSAAVVMDIAADEVWPVRRQALALNVPVTGALHAVQSATIKARVAGELQGLGLREGDSVRAGQEVARIEATEMQARLRQAQQQADAARAQVDISQRQFDNNRALVAQGFISRTALQTSEASLQAAQSSHQAAVAAADVARKSLLDTVLRSPINGQVAQRLVQNGERVAIDTRILEVVDLSRMEVEALLAPADSVAVRVGQSALLHMEGRSDALTATVVRINPSAQTGSRAVPVYLALQPAQNASPDALRQGLFVQGSIQTGTAEPLVVPLDSVRTDQPAPYVQVADQGRVAHHRVQTGVRSLTDGQMLVAVDGVPEGALVLAGRVGVLPQGTALRLAPAAPSPAKP</sequence>
<dbReference type="GO" id="GO:1990281">
    <property type="term" value="C:efflux pump complex"/>
    <property type="evidence" value="ECO:0007669"/>
    <property type="project" value="TreeGrafter"/>
</dbReference>
<organism evidence="5 6">
    <name type="scientific">Simplicispira metamorpha</name>
    <dbReference type="NCBI Taxonomy" id="80881"/>
    <lineage>
        <taxon>Bacteria</taxon>
        <taxon>Pseudomonadati</taxon>
        <taxon>Pseudomonadota</taxon>
        <taxon>Betaproteobacteria</taxon>
        <taxon>Burkholderiales</taxon>
        <taxon>Comamonadaceae</taxon>
        <taxon>Simplicispira</taxon>
    </lineage>
</organism>
<evidence type="ECO:0000313" key="6">
    <source>
        <dbReference type="Proteomes" id="UP000295182"/>
    </source>
</evidence>
<dbReference type="GO" id="GO:0015562">
    <property type="term" value="F:efflux transmembrane transporter activity"/>
    <property type="evidence" value="ECO:0007669"/>
    <property type="project" value="TreeGrafter"/>
</dbReference>
<proteinExistence type="inferred from homology"/>
<comment type="caution">
    <text evidence="5">The sequence shown here is derived from an EMBL/GenBank/DDBJ whole genome shotgun (WGS) entry which is preliminary data.</text>
</comment>
<feature type="transmembrane region" description="Helical" evidence="3">
    <location>
        <begin position="7"/>
        <end position="25"/>
    </location>
</feature>
<gene>
    <name evidence="5" type="ORF">EV674_11359</name>
</gene>
<dbReference type="EMBL" id="SLXH01000013">
    <property type="protein sequence ID" value="TCP17292.1"/>
    <property type="molecule type" value="Genomic_DNA"/>
</dbReference>
<dbReference type="Proteomes" id="UP000295182">
    <property type="component" value="Unassembled WGS sequence"/>
</dbReference>
<dbReference type="PANTHER" id="PTHR30469">
    <property type="entry name" value="MULTIDRUG RESISTANCE PROTEIN MDTA"/>
    <property type="match status" value="1"/>
</dbReference>
<dbReference type="InterPro" id="IPR006143">
    <property type="entry name" value="RND_pump_MFP"/>
</dbReference>
<dbReference type="InterPro" id="IPR058625">
    <property type="entry name" value="MdtA-like_BSH"/>
</dbReference>
<keyword evidence="6" id="KW-1185">Reference proteome</keyword>